<dbReference type="SUPFAM" id="SSF52833">
    <property type="entry name" value="Thioredoxin-like"/>
    <property type="match status" value="1"/>
</dbReference>
<evidence type="ECO:0000259" key="1">
    <source>
        <dbReference type="Pfam" id="PF00462"/>
    </source>
</evidence>
<evidence type="ECO:0000313" key="2">
    <source>
        <dbReference type="EMBL" id="GGA10914.1"/>
    </source>
</evidence>
<protein>
    <submittedName>
        <fullName evidence="2">Glutaredoxin-like protein NrdH</fullName>
    </submittedName>
</protein>
<feature type="domain" description="Glutaredoxin" evidence="1">
    <location>
        <begin position="2"/>
        <end position="60"/>
    </location>
</feature>
<keyword evidence="3" id="KW-1185">Reference proteome</keyword>
<comment type="caution">
    <text evidence="2">The sequence shown here is derived from an EMBL/GenBank/DDBJ whole genome shotgun (WGS) entry which is preliminary data.</text>
</comment>
<reference evidence="2" key="1">
    <citation type="journal article" date="2014" name="Int. J. Syst. Evol. Microbiol.">
        <title>Complete genome sequence of Corynebacterium casei LMG S-19264T (=DSM 44701T), isolated from a smear-ripened cheese.</title>
        <authorList>
            <consortium name="US DOE Joint Genome Institute (JGI-PGF)"/>
            <person name="Walter F."/>
            <person name="Albersmeier A."/>
            <person name="Kalinowski J."/>
            <person name="Ruckert C."/>
        </authorList>
    </citation>
    <scope>NUCLEOTIDE SEQUENCE</scope>
    <source>
        <strain evidence="2">CGMCC 1.12785</strain>
    </source>
</reference>
<sequence>MITVYTLPGCIQCRQTIKYLRDAGEPPRVVDLSESPMDMEAVRAMGYSQAPVVVTGDDHWSGFRPDKLMLYVNRPRSA</sequence>
<dbReference type="Proteomes" id="UP000616114">
    <property type="component" value="Unassembled WGS sequence"/>
</dbReference>
<dbReference type="Pfam" id="PF00462">
    <property type="entry name" value="Glutaredoxin"/>
    <property type="match status" value="1"/>
</dbReference>
<gene>
    <name evidence="2" type="ORF">GCM10011333_12170</name>
</gene>
<reference evidence="2" key="2">
    <citation type="submission" date="2020-09" db="EMBL/GenBank/DDBJ databases">
        <authorList>
            <person name="Sun Q."/>
            <person name="Zhou Y."/>
        </authorList>
    </citation>
    <scope>NUCLEOTIDE SEQUENCE</scope>
    <source>
        <strain evidence="2">CGMCC 1.12785</strain>
    </source>
</reference>
<dbReference type="EMBL" id="BMFY01000004">
    <property type="protein sequence ID" value="GGA10914.1"/>
    <property type="molecule type" value="Genomic_DNA"/>
</dbReference>
<accession>A0A8J2TX76</accession>
<evidence type="ECO:0000313" key="3">
    <source>
        <dbReference type="Proteomes" id="UP000616114"/>
    </source>
</evidence>
<dbReference type="InterPro" id="IPR036249">
    <property type="entry name" value="Thioredoxin-like_sf"/>
</dbReference>
<dbReference type="CDD" id="cd02976">
    <property type="entry name" value="NrdH"/>
    <property type="match status" value="1"/>
</dbReference>
<organism evidence="2 3">
    <name type="scientific">Sediminivirga luteola</name>
    <dbReference type="NCBI Taxonomy" id="1774748"/>
    <lineage>
        <taxon>Bacteria</taxon>
        <taxon>Bacillati</taxon>
        <taxon>Actinomycetota</taxon>
        <taxon>Actinomycetes</taxon>
        <taxon>Micrococcales</taxon>
        <taxon>Brevibacteriaceae</taxon>
        <taxon>Sediminivirga</taxon>
    </lineage>
</organism>
<dbReference type="PROSITE" id="PS51354">
    <property type="entry name" value="GLUTAREDOXIN_2"/>
    <property type="match status" value="1"/>
</dbReference>
<dbReference type="Gene3D" id="3.40.30.10">
    <property type="entry name" value="Glutaredoxin"/>
    <property type="match status" value="1"/>
</dbReference>
<dbReference type="AlphaFoldDB" id="A0A8J2TX76"/>
<proteinExistence type="predicted"/>
<dbReference type="RefSeq" id="WP_188550038.1">
    <property type="nucleotide sequence ID" value="NZ_BMFY01000004.1"/>
</dbReference>
<dbReference type="InterPro" id="IPR002109">
    <property type="entry name" value="Glutaredoxin"/>
</dbReference>
<name>A0A8J2TX76_9MICO</name>